<sequence>MPRTTVEIADDIAAFLPKDDNWLPLDSLVAELWQAGYPEQAIPQLLSVFERYPEEDGSGVAWTVLHGLESLRNYEPELLRSLARQPSEFGILMVGRLINAGIREVDGVSLSDTLRELSATARSQRLRKTAASFASRGD</sequence>
<dbReference type="EMBL" id="PJRP01000017">
    <property type="protein sequence ID" value="PLP97484.1"/>
    <property type="molecule type" value="Genomic_DNA"/>
</dbReference>
<dbReference type="Proteomes" id="UP000234341">
    <property type="component" value="Unassembled WGS sequence"/>
</dbReference>
<organism evidence="1 2">
    <name type="scientific">Cupriavidus pauculus</name>
    <dbReference type="NCBI Taxonomy" id="82633"/>
    <lineage>
        <taxon>Bacteria</taxon>
        <taxon>Pseudomonadati</taxon>
        <taxon>Pseudomonadota</taxon>
        <taxon>Betaproteobacteria</taxon>
        <taxon>Burkholderiales</taxon>
        <taxon>Burkholderiaceae</taxon>
        <taxon>Cupriavidus</taxon>
    </lineage>
</organism>
<dbReference type="OrthoDB" id="8858258at2"/>
<evidence type="ECO:0000313" key="2">
    <source>
        <dbReference type="Proteomes" id="UP000234341"/>
    </source>
</evidence>
<evidence type="ECO:0000313" key="1">
    <source>
        <dbReference type="EMBL" id="PLP97484.1"/>
    </source>
</evidence>
<dbReference type="AlphaFoldDB" id="A0A2N5C5J0"/>
<name>A0A2N5C5J0_9BURK</name>
<comment type="caution">
    <text evidence="1">The sequence shown here is derived from an EMBL/GenBank/DDBJ whole genome shotgun (WGS) entry which is preliminary data.</text>
</comment>
<proteinExistence type="predicted"/>
<reference evidence="1 2" key="1">
    <citation type="submission" date="2017-12" db="EMBL/GenBank/DDBJ databases">
        <title>Genome sequence of the active heterotrophic nitrifier-denitrifier, Cupriavidus pauculus UM1.</title>
        <authorList>
            <person name="Putonti C."/>
            <person name="Castignetti D."/>
        </authorList>
    </citation>
    <scope>NUCLEOTIDE SEQUENCE [LARGE SCALE GENOMIC DNA]</scope>
    <source>
        <strain evidence="1 2">UM1</strain>
    </source>
</reference>
<protein>
    <recommendedName>
        <fullName evidence="3">Tetratricopeptide repeat protein</fullName>
    </recommendedName>
</protein>
<accession>A0A2N5C5J0</accession>
<evidence type="ECO:0008006" key="3">
    <source>
        <dbReference type="Google" id="ProtNLM"/>
    </source>
</evidence>
<gene>
    <name evidence="1" type="ORF">CYJ10_26995</name>
</gene>
<dbReference type="RefSeq" id="WP_101684509.1">
    <property type="nucleotide sequence ID" value="NZ_PJRP01000017.1"/>
</dbReference>